<dbReference type="CDD" id="cd00093">
    <property type="entry name" value="HTH_XRE"/>
    <property type="match status" value="1"/>
</dbReference>
<dbReference type="EMBL" id="NEVR01000001">
    <property type="protein sequence ID" value="OZI67930.1"/>
    <property type="molecule type" value="Genomic_DNA"/>
</dbReference>
<sequence length="156" mass="17516">MPRLARHRWCFNPIHKIQTRFRVFRVDTFGHRLRNARMLHGWTQKDLALASKLSQSAIGNYESGLRLHPSGEALIKLTRALRVAPLWLSSGEGPMLARDAEALARRYDTFPPAAGCGGPGGWPFLSVPFSDYEQLSSQEKCQLEQVLAAYIGARAR</sequence>
<evidence type="ECO:0000313" key="5">
    <source>
        <dbReference type="Proteomes" id="UP000217005"/>
    </source>
</evidence>
<keyword evidence="4" id="KW-1185">Reference proteome</keyword>
<dbReference type="AlphaFoldDB" id="A0A261RUS0"/>
<evidence type="ECO:0000313" key="4">
    <source>
        <dbReference type="Proteomes" id="UP000216354"/>
    </source>
</evidence>
<protein>
    <submittedName>
        <fullName evidence="2">Transcriptional regulator</fullName>
    </submittedName>
</protein>
<dbReference type="Proteomes" id="UP000217005">
    <property type="component" value="Unassembled WGS sequence"/>
</dbReference>
<dbReference type="OrthoDB" id="9812239at2"/>
<dbReference type="InterPro" id="IPR010982">
    <property type="entry name" value="Lambda_DNA-bd_dom_sf"/>
</dbReference>
<reference evidence="3 4" key="2">
    <citation type="submission" date="2017-05" db="EMBL/GenBank/DDBJ databases">
        <title>Complete and WGS of Bordetella genogroups.</title>
        <authorList>
            <person name="Spilker T."/>
            <person name="Lipuma J."/>
        </authorList>
    </citation>
    <scope>NUCLEOTIDE SEQUENCE [LARGE SCALE GENOMIC DNA]</scope>
    <source>
        <strain evidence="3 4">AU9795</strain>
    </source>
</reference>
<dbReference type="Pfam" id="PF01381">
    <property type="entry name" value="HTH_3"/>
    <property type="match status" value="1"/>
</dbReference>
<organism evidence="2 5">
    <name type="scientific">Bordetella genomosp. 1</name>
    <dbReference type="NCBI Taxonomy" id="1395607"/>
    <lineage>
        <taxon>Bacteria</taxon>
        <taxon>Pseudomonadati</taxon>
        <taxon>Pseudomonadota</taxon>
        <taxon>Betaproteobacteria</taxon>
        <taxon>Burkholderiales</taxon>
        <taxon>Alcaligenaceae</taxon>
        <taxon>Bordetella</taxon>
    </lineage>
</organism>
<reference evidence="2 5" key="1">
    <citation type="submission" date="2017-05" db="EMBL/GenBank/DDBJ databases">
        <title>Complete and WGS of Bordetella genogroups.</title>
        <authorList>
            <person name="Spilker T."/>
            <person name="LiPuma J."/>
        </authorList>
    </citation>
    <scope>NUCLEOTIDE SEQUENCE [LARGE SCALE GENOMIC DNA]</scope>
    <source>
        <strain evidence="2 5">AU17610</strain>
    </source>
</reference>
<dbReference type="SUPFAM" id="SSF47413">
    <property type="entry name" value="lambda repressor-like DNA-binding domains"/>
    <property type="match status" value="1"/>
</dbReference>
<feature type="domain" description="HTH cro/C1-type" evidence="1">
    <location>
        <begin position="33"/>
        <end position="88"/>
    </location>
</feature>
<dbReference type="SMART" id="SM00530">
    <property type="entry name" value="HTH_XRE"/>
    <property type="match status" value="1"/>
</dbReference>
<dbReference type="InterPro" id="IPR001387">
    <property type="entry name" value="Cro/C1-type_HTH"/>
</dbReference>
<dbReference type="Proteomes" id="UP000216354">
    <property type="component" value="Unassembled WGS sequence"/>
</dbReference>
<dbReference type="GO" id="GO:0003677">
    <property type="term" value="F:DNA binding"/>
    <property type="evidence" value="ECO:0007669"/>
    <property type="project" value="InterPro"/>
</dbReference>
<dbReference type="Gene3D" id="1.10.260.40">
    <property type="entry name" value="lambda repressor-like DNA-binding domains"/>
    <property type="match status" value="1"/>
</dbReference>
<comment type="caution">
    <text evidence="2">The sequence shown here is derived from an EMBL/GenBank/DDBJ whole genome shotgun (WGS) entry which is preliminary data.</text>
</comment>
<dbReference type="PROSITE" id="PS50943">
    <property type="entry name" value="HTH_CROC1"/>
    <property type="match status" value="1"/>
</dbReference>
<evidence type="ECO:0000259" key="1">
    <source>
        <dbReference type="PROSITE" id="PS50943"/>
    </source>
</evidence>
<name>A0A261RUS0_9BORD</name>
<gene>
    <name evidence="3" type="ORF">CAL27_00190</name>
    <name evidence="2" type="ORF">CEG14_23035</name>
</gene>
<evidence type="ECO:0000313" key="3">
    <source>
        <dbReference type="EMBL" id="OZI67930.1"/>
    </source>
</evidence>
<evidence type="ECO:0000313" key="2">
    <source>
        <dbReference type="EMBL" id="OZI28818.1"/>
    </source>
</evidence>
<proteinExistence type="predicted"/>
<accession>A0A261RUS0</accession>
<dbReference type="EMBL" id="NEVL01000006">
    <property type="protein sequence ID" value="OZI28818.1"/>
    <property type="molecule type" value="Genomic_DNA"/>
</dbReference>